<comment type="caution">
    <text evidence="1">The sequence shown here is derived from an EMBL/GenBank/DDBJ whole genome shotgun (WGS) entry which is preliminary data.</text>
</comment>
<proteinExistence type="predicted"/>
<dbReference type="InterPro" id="IPR015943">
    <property type="entry name" value="WD40/YVTN_repeat-like_dom_sf"/>
</dbReference>
<name>A0A2A6RCL5_9CHLR</name>
<reference evidence="2" key="1">
    <citation type="submission" date="2017-08" db="EMBL/GenBank/DDBJ databases">
        <authorList>
            <person name="Grouzdev D.S."/>
            <person name="Gaisin V.A."/>
            <person name="Rysina M.S."/>
            <person name="Gorlenko V.M."/>
        </authorList>
    </citation>
    <scope>NUCLEOTIDE SEQUENCE [LARGE SCALE GENOMIC DNA]</scope>
    <source>
        <strain evidence="2">Kir15-3F</strain>
    </source>
</reference>
<evidence type="ECO:0008006" key="3">
    <source>
        <dbReference type="Google" id="ProtNLM"/>
    </source>
</evidence>
<dbReference type="AlphaFoldDB" id="A0A2A6RCL5"/>
<evidence type="ECO:0000313" key="1">
    <source>
        <dbReference type="EMBL" id="PDV97457.1"/>
    </source>
</evidence>
<sequence>MVRITPTGETLADPPQTRDDPIRLQALSSEQVARISYYKVTGNLDTGRADLMWDHSRYYCATPGGAGTVFDAQWSPDGRRLAVIGADCWANHSYAWGYAWNNALFLIDTANPQRLPERIPLNHDHLSALAWSPDGAWLVVAQDTEQVHFGPGMHPDGLWLIN</sequence>
<dbReference type="Proteomes" id="UP000220527">
    <property type="component" value="Unassembled WGS sequence"/>
</dbReference>
<gene>
    <name evidence="1" type="ORF">CJ255_22320</name>
</gene>
<keyword evidence="2" id="KW-1185">Reference proteome</keyword>
<evidence type="ECO:0000313" key="2">
    <source>
        <dbReference type="Proteomes" id="UP000220527"/>
    </source>
</evidence>
<dbReference type="Gene3D" id="2.130.10.10">
    <property type="entry name" value="YVTN repeat-like/Quinoprotein amine dehydrogenase"/>
    <property type="match status" value="1"/>
</dbReference>
<organism evidence="1 2">
    <name type="scientific">Candidatus Viridilinea mediisalina</name>
    <dbReference type="NCBI Taxonomy" id="2024553"/>
    <lineage>
        <taxon>Bacteria</taxon>
        <taxon>Bacillati</taxon>
        <taxon>Chloroflexota</taxon>
        <taxon>Chloroflexia</taxon>
        <taxon>Chloroflexales</taxon>
        <taxon>Chloroflexineae</taxon>
        <taxon>Oscillochloridaceae</taxon>
        <taxon>Candidatus Viridilinea</taxon>
    </lineage>
</organism>
<protein>
    <recommendedName>
        <fullName evidence="3">Dipeptidylpeptidase IV N-terminal domain-containing protein</fullName>
    </recommendedName>
</protein>
<dbReference type="EMBL" id="NQWI01000336">
    <property type="protein sequence ID" value="PDV97457.1"/>
    <property type="molecule type" value="Genomic_DNA"/>
</dbReference>
<feature type="non-terminal residue" evidence="1">
    <location>
        <position position="162"/>
    </location>
</feature>
<dbReference type="SUPFAM" id="SSF82171">
    <property type="entry name" value="DPP6 N-terminal domain-like"/>
    <property type="match status" value="1"/>
</dbReference>
<accession>A0A2A6RCL5</accession>